<evidence type="ECO:0000259" key="2">
    <source>
        <dbReference type="PROSITE" id="PS50157"/>
    </source>
</evidence>
<keyword evidence="4" id="KW-1185">Reference proteome</keyword>
<organism evidence="3 4">
    <name type="scientific">Cinchona calisaya</name>
    <dbReference type="NCBI Taxonomy" id="153742"/>
    <lineage>
        <taxon>Eukaryota</taxon>
        <taxon>Viridiplantae</taxon>
        <taxon>Streptophyta</taxon>
        <taxon>Embryophyta</taxon>
        <taxon>Tracheophyta</taxon>
        <taxon>Spermatophyta</taxon>
        <taxon>Magnoliopsida</taxon>
        <taxon>eudicotyledons</taxon>
        <taxon>Gunneridae</taxon>
        <taxon>Pentapetalae</taxon>
        <taxon>asterids</taxon>
        <taxon>lamiids</taxon>
        <taxon>Gentianales</taxon>
        <taxon>Rubiaceae</taxon>
        <taxon>Cinchonoideae</taxon>
        <taxon>Cinchoneae</taxon>
        <taxon>Cinchona</taxon>
    </lineage>
</organism>
<dbReference type="PROSITE" id="PS00028">
    <property type="entry name" value="ZINC_FINGER_C2H2_1"/>
    <property type="match status" value="1"/>
</dbReference>
<dbReference type="SUPFAM" id="SSF57667">
    <property type="entry name" value="beta-beta-alpha zinc fingers"/>
    <property type="match status" value="1"/>
</dbReference>
<evidence type="ECO:0000313" key="4">
    <source>
        <dbReference type="Proteomes" id="UP001630127"/>
    </source>
</evidence>
<gene>
    <name evidence="3" type="ORF">ACH5RR_002198</name>
</gene>
<dbReference type="Proteomes" id="UP001630127">
    <property type="component" value="Unassembled WGS sequence"/>
</dbReference>
<dbReference type="PANTHER" id="PTHR47593">
    <property type="entry name" value="ZINC FINGER PROTEIN 4-LIKE"/>
    <property type="match status" value="1"/>
</dbReference>
<dbReference type="Gene3D" id="3.30.160.60">
    <property type="entry name" value="Classic Zinc Finger"/>
    <property type="match status" value="1"/>
</dbReference>
<name>A0ABD3B5J7_9GENT</name>
<keyword evidence="1" id="KW-0863">Zinc-finger</keyword>
<proteinExistence type="predicted"/>
<dbReference type="EMBL" id="JBJUIK010000001">
    <property type="protein sequence ID" value="KAL3538832.1"/>
    <property type="molecule type" value="Genomic_DNA"/>
</dbReference>
<feature type="domain" description="C2H2-type" evidence="2">
    <location>
        <begin position="47"/>
        <end position="74"/>
    </location>
</feature>
<reference evidence="3 4" key="1">
    <citation type="submission" date="2024-11" db="EMBL/GenBank/DDBJ databases">
        <title>A near-complete genome assembly of Cinchona calisaya.</title>
        <authorList>
            <person name="Lian D.C."/>
            <person name="Zhao X.W."/>
            <person name="Wei L."/>
        </authorList>
    </citation>
    <scope>NUCLEOTIDE SEQUENCE [LARGE SCALE GENOMIC DNA]</scope>
    <source>
        <tissue evidence="3">Nenye</tissue>
    </source>
</reference>
<dbReference type="InterPro" id="IPR013087">
    <property type="entry name" value="Znf_C2H2_type"/>
</dbReference>
<accession>A0ABD3B5J7</accession>
<dbReference type="GO" id="GO:0008270">
    <property type="term" value="F:zinc ion binding"/>
    <property type="evidence" value="ECO:0007669"/>
    <property type="project" value="UniProtKB-KW"/>
</dbReference>
<dbReference type="InterPro" id="IPR053266">
    <property type="entry name" value="Zinc_finger_protein_7"/>
</dbReference>
<keyword evidence="1" id="KW-0862">Zinc</keyword>
<protein>
    <recommendedName>
        <fullName evidence="2">C2H2-type domain-containing protein</fullName>
    </recommendedName>
</protein>
<sequence>MKTNERNEDNIEQINPGEWLNLSLARNPFSTFRDTEAQSGTTHTKVFSCNYCRRKFYSSQALGGHQNAHKRERSAIRSYQSQAMMTPPISTSMIRSLGVQPHSLIHKTGRDKASMVATLSDADMRPQILWRNNHIPERMELMWPGSFRLDQPPPQPLTSNQIELDLNLKL</sequence>
<dbReference type="InterPro" id="IPR036236">
    <property type="entry name" value="Znf_C2H2_sf"/>
</dbReference>
<dbReference type="PROSITE" id="PS50157">
    <property type="entry name" value="ZINC_FINGER_C2H2_2"/>
    <property type="match status" value="1"/>
</dbReference>
<dbReference type="AlphaFoldDB" id="A0ABD3B5J7"/>
<comment type="caution">
    <text evidence="3">The sequence shown here is derived from an EMBL/GenBank/DDBJ whole genome shotgun (WGS) entry which is preliminary data.</text>
</comment>
<evidence type="ECO:0000256" key="1">
    <source>
        <dbReference type="PROSITE-ProRule" id="PRU00042"/>
    </source>
</evidence>
<evidence type="ECO:0000313" key="3">
    <source>
        <dbReference type="EMBL" id="KAL3538832.1"/>
    </source>
</evidence>
<keyword evidence="1" id="KW-0479">Metal-binding</keyword>
<dbReference type="PANTHER" id="PTHR47593:SF8">
    <property type="entry name" value="OS12G0581900 PROTEIN"/>
    <property type="match status" value="1"/>
</dbReference>